<dbReference type="PANTHER" id="PTHR12532">
    <property type="entry name" value="TRANSLATIONAL ACTIVATOR OF CYTOCHROME C OXIDASE 1"/>
    <property type="match status" value="1"/>
</dbReference>
<dbReference type="Pfam" id="PF20772">
    <property type="entry name" value="TACO1_YebC_N"/>
    <property type="match status" value="1"/>
</dbReference>
<dbReference type="PANTHER" id="PTHR12532:SF6">
    <property type="entry name" value="TRANSCRIPTIONAL REGULATORY PROTEIN YEBC-RELATED"/>
    <property type="match status" value="1"/>
</dbReference>
<comment type="caution">
    <text evidence="9">The sequence shown here is derived from an EMBL/GenBank/DDBJ whole genome shotgun (WGS) entry which is preliminary data.</text>
</comment>
<evidence type="ECO:0000256" key="4">
    <source>
        <dbReference type="ARBA" id="ARBA00023125"/>
    </source>
</evidence>
<name>A0A1M3L6N0_9BACT</name>
<dbReference type="InterPro" id="IPR002876">
    <property type="entry name" value="Transcrip_reg_TACO1-like"/>
</dbReference>
<dbReference type="Proteomes" id="UP000184233">
    <property type="component" value="Unassembled WGS sequence"/>
</dbReference>
<keyword evidence="3 6" id="KW-0805">Transcription regulation</keyword>
<evidence type="ECO:0000313" key="9">
    <source>
        <dbReference type="EMBL" id="OJX61226.1"/>
    </source>
</evidence>
<proteinExistence type="inferred from homology"/>
<accession>A0A1M3L6N0</accession>
<dbReference type="GO" id="GO:0005829">
    <property type="term" value="C:cytosol"/>
    <property type="evidence" value="ECO:0007669"/>
    <property type="project" value="TreeGrafter"/>
</dbReference>
<dbReference type="Pfam" id="PF01709">
    <property type="entry name" value="Transcrip_reg"/>
    <property type="match status" value="1"/>
</dbReference>
<dbReference type="GO" id="GO:0003677">
    <property type="term" value="F:DNA binding"/>
    <property type="evidence" value="ECO:0007669"/>
    <property type="project" value="UniProtKB-UniRule"/>
</dbReference>
<dbReference type="InterPro" id="IPR029072">
    <property type="entry name" value="YebC-like"/>
</dbReference>
<evidence type="ECO:0000256" key="6">
    <source>
        <dbReference type="HAMAP-Rule" id="MF_00693"/>
    </source>
</evidence>
<keyword evidence="2 6" id="KW-0963">Cytoplasm</keyword>
<feature type="domain" description="TACO1/YebC-like second and third" evidence="7">
    <location>
        <begin position="82"/>
        <end position="237"/>
    </location>
</feature>
<gene>
    <name evidence="9" type="ORF">BGO89_01165</name>
</gene>
<dbReference type="HAMAP" id="MF_00693">
    <property type="entry name" value="Transcrip_reg_TACO1"/>
    <property type="match status" value="1"/>
</dbReference>
<evidence type="ECO:0000313" key="10">
    <source>
        <dbReference type="Proteomes" id="UP000184233"/>
    </source>
</evidence>
<evidence type="ECO:0000256" key="1">
    <source>
        <dbReference type="ARBA" id="ARBA00008724"/>
    </source>
</evidence>
<evidence type="ECO:0000256" key="3">
    <source>
        <dbReference type="ARBA" id="ARBA00023015"/>
    </source>
</evidence>
<dbReference type="NCBIfam" id="NF009044">
    <property type="entry name" value="PRK12378.1"/>
    <property type="match status" value="1"/>
</dbReference>
<dbReference type="InterPro" id="IPR049083">
    <property type="entry name" value="TACO1_YebC_N"/>
</dbReference>
<dbReference type="GO" id="GO:0006355">
    <property type="term" value="P:regulation of DNA-templated transcription"/>
    <property type="evidence" value="ECO:0007669"/>
    <property type="project" value="UniProtKB-UniRule"/>
</dbReference>
<keyword evidence="5 6" id="KW-0804">Transcription</keyword>
<dbReference type="NCBIfam" id="NF001030">
    <property type="entry name" value="PRK00110.1"/>
    <property type="match status" value="1"/>
</dbReference>
<dbReference type="SUPFAM" id="SSF75625">
    <property type="entry name" value="YebC-like"/>
    <property type="match status" value="1"/>
</dbReference>
<evidence type="ECO:0000259" key="7">
    <source>
        <dbReference type="Pfam" id="PF01709"/>
    </source>
</evidence>
<dbReference type="FunFam" id="1.10.10.200:FF:000002">
    <property type="entry name" value="Probable transcriptional regulatory protein CLM62_37755"/>
    <property type="match status" value="1"/>
</dbReference>
<organism evidence="9 10">
    <name type="scientific">Candidatus Kapaibacterium thiocyanatum</name>
    <dbReference type="NCBI Taxonomy" id="1895771"/>
    <lineage>
        <taxon>Bacteria</taxon>
        <taxon>Pseudomonadati</taxon>
        <taxon>Candidatus Kapaibacteriota</taxon>
        <taxon>Candidatus Kapaibacteriia</taxon>
        <taxon>Candidatus Kapaibacteriales</taxon>
        <taxon>Candidatus Kapaibacteriaceae</taxon>
        <taxon>Candidatus Kapaibacterium</taxon>
    </lineage>
</organism>
<dbReference type="EMBL" id="MKVH01000002">
    <property type="protein sequence ID" value="OJX61226.1"/>
    <property type="molecule type" value="Genomic_DNA"/>
</dbReference>
<sequence length="244" mass="26654">MAGHSKWANIKHRKAAVDARRGKAFTKASKEIIVAARLGGGDPESNSRLRMAIQNARALSVPNDNIKRAIQRGTGEIEGVTYEEITYEGYGPGGVAVIVECTTENRNRTVAELRATFSKCDGNLGESNSVAWNFTHKGELRVETSQTEEALFDIALEAGADDVEMIDDGALIHCSTDMLGACNNALMSRNLTVAEARFTYEPNMTVEVTNPAIVKNLIKLLDMLEDNDDVQNVYNNADIPDHLL</sequence>
<dbReference type="InterPro" id="IPR048300">
    <property type="entry name" value="TACO1_YebC-like_2nd/3rd_dom"/>
</dbReference>
<evidence type="ECO:0000256" key="5">
    <source>
        <dbReference type="ARBA" id="ARBA00023163"/>
    </source>
</evidence>
<comment type="similarity">
    <text evidence="1 6">Belongs to the TACO1 family.</text>
</comment>
<keyword evidence="4 6" id="KW-0238">DNA-binding</keyword>
<protein>
    <recommendedName>
        <fullName evidence="6">Probable transcriptional regulatory protein BGO89_01165</fullName>
    </recommendedName>
</protein>
<dbReference type="Gene3D" id="3.30.70.980">
    <property type="match status" value="2"/>
</dbReference>
<dbReference type="Gene3D" id="1.10.10.200">
    <property type="match status" value="1"/>
</dbReference>
<dbReference type="AlphaFoldDB" id="A0A1M3L6N0"/>
<evidence type="ECO:0000256" key="2">
    <source>
        <dbReference type="ARBA" id="ARBA00022490"/>
    </source>
</evidence>
<dbReference type="NCBIfam" id="TIGR01033">
    <property type="entry name" value="YebC/PmpR family DNA-binding transcriptional regulator"/>
    <property type="match status" value="1"/>
</dbReference>
<comment type="subcellular location">
    <subcellularLocation>
        <location evidence="6">Cytoplasm</location>
    </subcellularLocation>
</comment>
<feature type="domain" description="TACO1/YebC-like N-terminal" evidence="8">
    <location>
        <begin position="5"/>
        <end position="76"/>
    </location>
</feature>
<dbReference type="InterPro" id="IPR026564">
    <property type="entry name" value="Transcrip_reg_TACO1-like_dom3"/>
</dbReference>
<reference evidence="9 10" key="1">
    <citation type="submission" date="2016-09" db="EMBL/GenBank/DDBJ databases">
        <title>Genome-resolved meta-omics ties microbial dynamics to process performance in biotechnology for thiocyanate degradation.</title>
        <authorList>
            <person name="Kantor R.S."/>
            <person name="Huddy R.J."/>
            <person name="Iyer R."/>
            <person name="Thomas B.C."/>
            <person name="Brown C.T."/>
            <person name="Anantharaman K."/>
            <person name="Tringe S."/>
            <person name="Hettich R.L."/>
            <person name="Harrison S.T."/>
            <person name="Banfield J.F."/>
        </authorList>
    </citation>
    <scope>NUCLEOTIDE SEQUENCE [LARGE SCALE GENOMIC DNA]</scope>
    <source>
        <strain evidence="9">59-99</strain>
    </source>
</reference>
<dbReference type="InterPro" id="IPR017856">
    <property type="entry name" value="Integrase-like_N"/>
</dbReference>
<dbReference type="STRING" id="1895771.BGO89_01165"/>
<evidence type="ECO:0000259" key="8">
    <source>
        <dbReference type="Pfam" id="PF20772"/>
    </source>
</evidence>